<dbReference type="InterPro" id="IPR043502">
    <property type="entry name" value="DNA/RNA_pol_sf"/>
</dbReference>
<name>A0AAD9ZJC2_9ROSI</name>
<dbReference type="Gene3D" id="3.10.10.10">
    <property type="entry name" value="HIV Type 1 Reverse Transcriptase, subunit A, domain 1"/>
    <property type="match status" value="1"/>
</dbReference>
<evidence type="ECO:0000313" key="2">
    <source>
        <dbReference type="EMBL" id="KAK3183218.1"/>
    </source>
</evidence>
<protein>
    <submittedName>
        <fullName evidence="2">Uncharacterized protein</fullName>
    </submittedName>
</protein>
<keyword evidence="3" id="KW-1185">Reference proteome</keyword>
<gene>
    <name evidence="2" type="ORF">Dsin_030504</name>
</gene>
<feature type="compositionally biased region" description="Polar residues" evidence="1">
    <location>
        <begin position="311"/>
        <end position="322"/>
    </location>
</feature>
<feature type="region of interest" description="Disordered" evidence="1">
    <location>
        <begin position="1"/>
        <end position="24"/>
    </location>
</feature>
<feature type="region of interest" description="Disordered" evidence="1">
    <location>
        <begin position="146"/>
        <end position="171"/>
    </location>
</feature>
<dbReference type="PANTHER" id="PTHR48435">
    <property type="entry name" value="POLYPROTEIN"/>
    <property type="match status" value="1"/>
</dbReference>
<dbReference type="EMBL" id="JANJYJ010000010">
    <property type="protein sequence ID" value="KAK3183218.1"/>
    <property type="molecule type" value="Genomic_DNA"/>
</dbReference>
<accession>A0AAD9ZJC2</accession>
<dbReference type="AlphaFoldDB" id="A0AAD9ZJC2"/>
<feature type="compositionally biased region" description="Low complexity" evidence="1">
    <location>
        <begin position="200"/>
        <end position="210"/>
    </location>
</feature>
<organism evidence="2 3">
    <name type="scientific">Dipteronia sinensis</name>
    <dbReference type="NCBI Taxonomy" id="43782"/>
    <lineage>
        <taxon>Eukaryota</taxon>
        <taxon>Viridiplantae</taxon>
        <taxon>Streptophyta</taxon>
        <taxon>Embryophyta</taxon>
        <taxon>Tracheophyta</taxon>
        <taxon>Spermatophyta</taxon>
        <taxon>Magnoliopsida</taxon>
        <taxon>eudicotyledons</taxon>
        <taxon>Gunneridae</taxon>
        <taxon>Pentapetalae</taxon>
        <taxon>rosids</taxon>
        <taxon>malvids</taxon>
        <taxon>Sapindales</taxon>
        <taxon>Sapindaceae</taxon>
        <taxon>Hippocastanoideae</taxon>
        <taxon>Acereae</taxon>
        <taxon>Dipteronia</taxon>
    </lineage>
</organism>
<proteinExistence type="predicted"/>
<dbReference type="Proteomes" id="UP001281410">
    <property type="component" value="Unassembled WGS sequence"/>
</dbReference>
<reference evidence="2" key="1">
    <citation type="journal article" date="2023" name="Plant J.">
        <title>Genome sequences and population genomics provide insights into the demographic history, inbreeding, and mutation load of two 'living fossil' tree species of Dipteronia.</title>
        <authorList>
            <person name="Feng Y."/>
            <person name="Comes H.P."/>
            <person name="Chen J."/>
            <person name="Zhu S."/>
            <person name="Lu R."/>
            <person name="Zhang X."/>
            <person name="Li P."/>
            <person name="Qiu J."/>
            <person name="Olsen K.M."/>
            <person name="Qiu Y."/>
        </authorList>
    </citation>
    <scope>NUCLEOTIDE SEQUENCE</scope>
    <source>
        <strain evidence="2">NBL</strain>
    </source>
</reference>
<comment type="caution">
    <text evidence="2">The sequence shown here is derived from an EMBL/GenBank/DDBJ whole genome shotgun (WGS) entry which is preliminary data.</text>
</comment>
<sequence length="807" mass="91444">MASSYDQNFPPLEPASNSEKTRFSRPYVQTSEVLPDGSLKHPSHAEQVLNWQSHNARIQNRVLNSIDQKIDRVSHHVSQHENRLHNTDSTFRDMFSDLQSQIAKLDADLHYYIHLGYHGSKFDKKEKEIRQLKAQLEQLQKYQAYSRQPPYKPRVSHSHSMGFSSFPPPPSPAHSPDYSHYFKSTGELFQKYPFPAAAAKSKSRSSSKASGSHRDKGPASFSAPYKPALYISPRSSPSTIVDSDSVSVSSSMTHSSTGSPFHLSPSPELPDPTQLFMASRAEPSARTYESPGESSTGPTPIVEEPPDAPPTQLSQVPKSRPTNGPWFQLDDSSPDSWRKKISEMSAWLDLQMAKSEQTLEAILREFVSHFTGSFRDWYQALGEYKQLQSIRSQSISHAMGIIFREFLGDPDQFYKQARQEFFDLRCCSLKKKDVEYHYKRMSGRYHILGGINDQSLKHVYVNSLPTELQEELQRRIDTSGRSFNDITLGGIHMFTLGALHKLCATQKIFSKMLREGKRYLKDIADEVHSDADVESIFSEQETVDQNTTFVLQYSDSSDTDSADYGSSSYQTVSTDSASGPQVPIQILLTKFSIPIDVIAYVDTGSHTTMMNPNILLPDNWKPHTRYFKAADDNIFTTNLISKSKIGLKFFPSFTNWTQVLDTSLPDKDILIGWDVYCQCTSLRILPSGGRYKRDFNPFSLLHKIFPLSELQPPFQNIQQKLLQFCTNSHAEFTHPSPLWKNPDFFVHLPFKLNEDANPTKATHSGMSPSDLQLATAECNELLSHDVIEPTSSQWACQAFYVEKRSKH</sequence>
<evidence type="ECO:0000313" key="3">
    <source>
        <dbReference type="Proteomes" id="UP001281410"/>
    </source>
</evidence>
<dbReference type="PANTHER" id="PTHR48435:SF1">
    <property type="entry name" value="POLYPROTEIN"/>
    <property type="match status" value="1"/>
</dbReference>
<feature type="region of interest" description="Disordered" evidence="1">
    <location>
        <begin position="200"/>
        <end position="335"/>
    </location>
</feature>
<evidence type="ECO:0000256" key="1">
    <source>
        <dbReference type="SAM" id="MobiDB-lite"/>
    </source>
</evidence>
<dbReference type="SUPFAM" id="SSF56672">
    <property type="entry name" value="DNA/RNA polymerases"/>
    <property type="match status" value="1"/>
</dbReference>
<dbReference type="InterPro" id="IPR053098">
    <property type="entry name" value="Petuviruses_polyprotein"/>
</dbReference>
<feature type="compositionally biased region" description="Low complexity" evidence="1">
    <location>
        <begin position="235"/>
        <end position="259"/>
    </location>
</feature>
<dbReference type="Gene3D" id="3.90.20.10">
    <property type="match status" value="1"/>
</dbReference>